<evidence type="ECO:0000313" key="1">
    <source>
        <dbReference type="EMBL" id="EIC22788.1"/>
    </source>
</evidence>
<evidence type="ECO:0000313" key="2">
    <source>
        <dbReference type="Proteomes" id="UP000002964"/>
    </source>
</evidence>
<sequence length="222" mass="25375">MQYSGHPIWSKVEGLTKAIARKNSFPMSEHEDLVQDVMLKVWQHRNAVINKGKAHYGYLKACIGSVIAEHKESYIKNTDYGKAREYTDRAASKRSSGTQQQKCVAPEKTFPDFYLADHRYEGSLVSEHVLDGNMEFLRSQHDVLEESHADHLLSQLQRNSNTMRAGFRKDVRRLFLSGLMGEGSSQRKDIAVELNRDIKAVSDALTEIRKLLKAEIKKLNRN</sequence>
<proteinExistence type="predicted"/>
<gene>
    <name evidence="1" type="ORF">Thi970DRAFT_00423</name>
</gene>
<protein>
    <submittedName>
        <fullName evidence="1">Uncharacterized protein</fullName>
    </submittedName>
</protein>
<name>H8YWG2_9GAMM</name>
<accession>H8YWG2</accession>
<dbReference type="Proteomes" id="UP000002964">
    <property type="component" value="Unassembled WGS sequence"/>
</dbReference>
<dbReference type="AlphaFoldDB" id="H8YWG2"/>
<reference evidence="1 2" key="2">
    <citation type="submission" date="2011-11" db="EMBL/GenBank/DDBJ databases">
        <authorList>
            <consortium name="US DOE Joint Genome Institute"/>
            <person name="Lucas S."/>
            <person name="Han J."/>
            <person name="Lapidus A."/>
            <person name="Cheng J.-F."/>
            <person name="Goodwin L."/>
            <person name="Pitluck S."/>
            <person name="Peters L."/>
            <person name="Ovchinnikova G."/>
            <person name="Zhang X."/>
            <person name="Detter J.C."/>
            <person name="Han C."/>
            <person name="Tapia R."/>
            <person name="Land M."/>
            <person name="Hauser L."/>
            <person name="Kyrpides N."/>
            <person name="Ivanova N."/>
            <person name="Pagani I."/>
            <person name="Vogl K."/>
            <person name="Liu Z."/>
            <person name="Overmann J."/>
            <person name="Frigaard N.-U."/>
            <person name="Bryant D."/>
            <person name="Woyke T."/>
        </authorList>
    </citation>
    <scope>NUCLEOTIDE SEQUENCE [LARGE SCALE GENOMIC DNA]</scope>
    <source>
        <strain evidence="1 2">970</strain>
    </source>
</reference>
<dbReference type="RefSeq" id="WP_009146874.1">
    <property type="nucleotide sequence ID" value="NZ_CP121471.1"/>
</dbReference>
<dbReference type="HOGENOM" id="CLU_1244871_0_0_6"/>
<organism evidence="1 2">
    <name type="scientific">Thiorhodovibrio frisius</name>
    <dbReference type="NCBI Taxonomy" id="631362"/>
    <lineage>
        <taxon>Bacteria</taxon>
        <taxon>Pseudomonadati</taxon>
        <taxon>Pseudomonadota</taxon>
        <taxon>Gammaproteobacteria</taxon>
        <taxon>Chromatiales</taxon>
        <taxon>Chromatiaceae</taxon>
        <taxon>Thiorhodovibrio</taxon>
    </lineage>
</organism>
<reference evidence="2" key="1">
    <citation type="submission" date="2011-06" db="EMBL/GenBank/DDBJ databases">
        <authorList>
            <consortium name="US DOE Joint Genome Institute (JGI-PGF)"/>
            <person name="Lucas S."/>
            <person name="Han J."/>
            <person name="Lapidus A."/>
            <person name="Cheng J.-F."/>
            <person name="Goodwin L."/>
            <person name="Pitluck S."/>
            <person name="Peters L."/>
            <person name="Land M.L."/>
            <person name="Hauser L."/>
            <person name="Vogl K."/>
            <person name="Liu Z."/>
            <person name="Overmann J."/>
            <person name="Frigaard N.-U."/>
            <person name="Bryant D.A."/>
            <person name="Woyke T.J."/>
        </authorList>
    </citation>
    <scope>NUCLEOTIDE SEQUENCE [LARGE SCALE GENOMIC DNA]</scope>
    <source>
        <strain evidence="2">970</strain>
    </source>
</reference>
<keyword evidence="2" id="KW-1185">Reference proteome</keyword>
<dbReference type="STRING" id="631362.Thi970DRAFT_00423"/>
<dbReference type="EMBL" id="JH603168">
    <property type="protein sequence ID" value="EIC22788.1"/>
    <property type="molecule type" value="Genomic_DNA"/>
</dbReference>